<dbReference type="Proteomes" id="UP001281447">
    <property type="component" value="Unassembled WGS sequence"/>
</dbReference>
<protein>
    <submittedName>
        <fullName evidence="1">DUF2487 family protein</fullName>
    </submittedName>
</protein>
<reference evidence="1 2" key="1">
    <citation type="submission" date="2023-10" db="EMBL/GenBank/DDBJ databases">
        <title>Virgibacillus halophilus 5B73C genome.</title>
        <authorList>
            <person name="Miliotis G."/>
            <person name="Sengupta P."/>
            <person name="Hameed A."/>
            <person name="Chuvochina M."/>
            <person name="Mcdonagh F."/>
            <person name="Simpson A.C."/>
            <person name="Singh N.K."/>
            <person name="Rekha P.D."/>
            <person name="Raman K."/>
            <person name="Hugenholtz P."/>
            <person name="Venkateswaran K."/>
        </authorList>
    </citation>
    <scope>NUCLEOTIDE SEQUENCE [LARGE SCALE GENOMIC DNA]</scope>
    <source>
        <strain evidence="1 2">5B73C</strain>
    </source>
</reference>
<evidence type="ECO:0000313" key="2">
    <source>
        <dbReference type="Proteomes" id="UP001281447"/>
    </source>
</evidence>
<proteinExistence type="predicted"/>
<dbReference type="Pfam" id="PF10673">
    <property type="entry name" value="DUF2487"/>
    <property type="match status" value="1"/>
</dbReference>
<sequence>MQWNKNDTDQYLQAKEYIDTVVMALIPFQLSNDQELSKLAYQDEVLQIFASEITRELSGRTMQVPAYHYLKSANRESETDRINTWIQDSAKQPFQHTFLLTFDASWKKQERELNGNLLWLPGIQSGGHSLERNKTIHS</sequence>
<dbReference type="EMBL" id="JAWDIP010000004">
    <property type="protein sequence ID" value="MDY0396570.1"/>
    <property type="molecule type" value="Genomic_DNA"/>
</dbReference>
<gene>
    <name evidence="1" type="ORF">RWE15_22510</name>
</gene>
<name>A0ABU5CBE4_9BACI</name>
<evidence type="ECO:0000313" key="1">
    <source>
        <dbReference type="EMBL" id="MDY0396570.1"/>
    </source>
</evidence>
<organism evidence="1 2">
    <name type="scientific">Tigheibacillus halophilus</name>
    <dbReference type="NCBI Taxonomy" id="361280"/>
    <lineage>
        <taxon>Bacteria</taxon>
        <taxon>Bacillati</taxon>
        <taxon>Bacillota</taxon>
        <taxon>Bacilli</taxon>
        <taxon>Bacillales</taxon>
        <taxon>Bacillaceae</taxon>
        <taxon>Tigheibacillus</taxon>
    </lineage>
</organism>
<keyword evidence="2" id="KW-1185">Reference proteome</keyword>
<comment type="caution">
    <text evidence="1">The sequence shown here is derived from an EMBL/GenBank/DDBJ whole genome shotgun (WGS) entry which is preliminary data.</text>
</comment>
<accession>A0ABU5CBE4</accession>
<dbReference type="InterPro" id="IPR019615">
    <property type="entry name" value="DUF2487"/>
</dbReference>